<dbReference type="InterPro" id="IPR036396">
    <property type="entry name" value="Cyt_P450_sf"/>
</dbReference>
<evidence type="ECO:0000256" key="8">
    <source>
        <dbReference type="RuleBase" id="RU000461"/>
    </source>
</evidence>
<dbReference type="Gene3D" id="1.10.630.10">
    <property type="entry name" value="Cytochrome P450"/>
    <property type="match status" value="1"/>
</dbReference>
<evidence type="ECO:0000256" key="5">
    <source>
        <dbReference type="ARBA" id="ARBA00023004"/>
    </source>
</evidence>
<keyword evidence="9" id="KW-0812">Transmembrane</keyword>
<name>A0A420H901_9PEZI</name>
<keyword evidence="3 7" id="KW-0479">Metal-binding</keyword>
<dbReference type="PRINTS" id="PR00465">
    <property type="entry name" value="EP450IV"/>
</dbReference>
<evidence type="ECO:0000256" key="6">
    <source>
        <dbReference type="ARBA" id="ARBA00023033"/>
    </source>
</evidence>
<dbReference type="InterPro" id="IPR017972">
    <property type="entry name" value="Cyt_P450_CS"/>
</dbReference>
<feature type="binding site" description="axial binding residue" evidence="7">
    <location>
        <position position="470"/>
    </location>
    <ligand>
        <name>heme</name>
        <dbReference type="ChEBI" id="CHEBI:30413"/>
    </ligand>
    <ligandPart>
        <name>Fe</name>
        <dbReference type="ChEBI" id="CHEBI:18248"/>
    </ligandPart>
</feature>
<reference evidence="10 11" key="1">
    <citation type="journal article" date="2018" name="BMC Genomics">
        <title>Comparative genome analyses reveal sequence features reflecting distinct modes of host-adaptation between dicot and monocot powdery mildew.</title>
        <authorList>
            <person name="Wu Y."/>
            <person name="Ma X."/>
            <person name="Pan Z."/>
            <person name="Kale S.D."/>
            <person name="Song Y."/>
            <person name="King H."/>
            <person name="Zhang Q."/>
            <person name="Presley C."/>
            <person name="Deng X."/>
            <person name="Wei C.I."/>
            <person name="Xiao S."/>
        </authorList>
    </citation>
    <scope>NUCLEOTIDE SEQUENCE [LARGE SCALE GENOMIC DNA]</scope>
    <source>
        <strain evidence="10">UMSG3</strain>
    </source>
</reference>
<dbReference type="Proteomes" id="UP000283383">
    <property type="component" value="Unassembled WGS sequence"/>
</dbReference>
<keyword evidence="11" id="KW-1185">Reference proteome</keyword>
<accession>A0A420H901</accession>
<dbReference type="InterPro" id="IPR001128">
    <property type="entry name" value="Cyt_P450"/>
</dbReference>
<dbReference type="InterPro" id="IPR002403">
    <property type="entry name" value="Cyt_P450_E_grp-IV"/>
</dbReference>
<keyword evidence="6 8" id="KW-0503">Monooxygenase</keyword>
<feature type="transmembrane region" description="Helical" evidence="9">
    <location>
        <begin position="26"/>
        <end position="45"/>
    </location>
</feature>
<keyword evidence="4 8" id="KW-0560">Oxidoreductase</keyword>
<dbReference type="GO" id="GO:0016705">
    <property type="term" value="F:oxidoreductase activity, acting on paired donors, with incorporation or reduction of molecular oxygen"/>
    <property type="evidence" value="ECO:0007669"/>
    <property type="project" value="InterPro"/>
</dbReference>
<keyword evidence="9" id="KW-1133">Transmembrane helix</keyword>
<comment type="caution">
    <text evidence="10">The sequence shown here is derived from an EMBL/GenBank/DDBJ whole genome shotgun (WGS) entry which is preliminary data.</text>
</comment>
<sequence>MTFQTMMDSTIISKVSELFQIRHPSVLLRVSAFLGLLFAIGCYFLRRLKRVDFPVVGSRKDADFRLAIREGVAKFPDSPFIIPNNPQLLIVPKSAIPEINSFTDKEILPNDFFRRQTYYKFTGIGEWDFTTLVSVIKNDISRQLTSSLDIIQEETAYSFTYRLGPCNEWTTFQLYQTLAKIVAMVSGRVFVGRPLNRNEEWINANINYTFQVANIKNAFSKWPEWKVNILGPHRNEVKSIQKFKKHYSKIVQPLIDAHLAKESNEKLYDDEGNEQGNVLVCILARMSPEEHKIHGFLVNQLLNLSFASIHTTTITVTNFIYDLASHREYIPILLDEINEVMAEDGYETTEDGTLRLRKTSLPKLSKLDSFLKESQRVNPISLVSHTRRTTSNLMLSSGHLIPKGIDFCIPSWEIQNESSALYSDGHTKKLDEFDGLRYYNLRRLPGNANRHFFVTTSPQSLAFGHGKHSCPGRFFANNEIKVILIELIRNWEFRFPDDFKLEGGEWRRPKNKYSGIQSLPDTNAHIEIRRRKI</sequence>
<dbReference type="GO" id="GO:0004497">
    <property type="term" value="F:monooxygenase activity"/>
    <property type="evidence" value="ECO:0007669"/>
    <property type="project" value="UniProtKB-KW"/>
</dbReference>
<dbReference type="STRING" id="62708.A0A420H901"/>
<dbReference type="PANTHER" id="PTHR46206:SF6">
    <property type="entry name" value="CYTOCHROME P450 MONOOXYGENASE AN1598-RELATED"/>
    <property type="match status" value="1"/>
</dbReference>
<dbReference type="PROSITE" id="PS00086">
    <property type="entry name" value="CYTOCHROME_P450"/>
    <property type="match status" value="1"/>
</dbReference>
<protein>
    <submittedName>
        <fullName evidence="10">Cytochrome P450 monooygenase 3</fullName>
    </submittedName>
</protein>
<dbReference type="AlphaFoldDB" id="A0A420H901"/>
<evidence type="ECO:0000313" key="10">
    <source>
        <dbReference type="EMBL" id="RKF53906.1"/>
    </source>
</evidence>
<keyword evidence="5 7" id="KW-0408">Iron</keyword>
<evidence type="ECO:0000313" key="11">
    <source>
        <dbReference type="Proteomes" id="UP000283383"/>
    </source>
</evidence>
<evidence type="ECO:0000256" key="7">
    <source>
        <dbReference type="PIRSR" id="PIRSR602403-1"/>
    </source>
</evidence>
<dbReference type="EMBL" id="MCBQ01021459">
    <property type="protein sequence ID" value="RKF53906.1"/>
    <property type="molecule type" value="Genomic_DNA"/>
</dbReference>
<evidence type="ECO:0000256" key="2">
    <source>
        <dbReference type="ARBA" id="ARBA00010617"/>
    </source>
</evidence>
<dbReference type="Pfam" id="PF00067">
    <property type="entry name" value="p450"/>
    <property type="match status" value="1"/>
</dbReference>
<dbReference type="GO" id="GO:0005506">
    <property type="term" value="F:iron ion binding"/>
    <property type="evidence" value="ECO:0007669"/>
    <property type="project" value="InterPro"/>
</dbReference>
<evidence type="ECO:0000256" key="9">
    <source>
        <dbReference type="SAM" id="Phobius"/>
    </source>
</evidence>
<dbReference type="PANTHER" id="PTHR46206">
    <property type="entry name" value="CYTOCHROME P450"/>
    <property type="match status" value="1"/>
</dbReference>
<dbReference type="GO" id="GO:0020037">
    <property type="term" value="F:heme binding"/>
    <property type="evidence" value="ECO:0007669"/>
    <property type="project" value="InterPro"/>
</dbReference>
<dbReference type="SUPFAM" id="SSF48264">
    <property type="entry name" value="Cytochrome P450"/>
    <property type="match status" value="1"/>
</dbReference>
<comment type="cofactor">
    <cofactor evidence="1 7">
        <name>heme</name>
        <dbReference type="ChEBI" id="CHEBI:30413"/>
    </cofactor>
</comment>
<keyword evidence="9" id="KW-0472">Membrane</keyword>
<organism evidence="10 11">
    <name type="scientific">Golovinomyces cichoracearum</name>
    <dbReference type="NCBI Taxonomy" id="62708"/>
    <lineage>
        <taxon>Eukaryota</taxon>
        <taxon>Fungi</taxon>
        <taxon>Dikarya</taxon>
        <taxon>Ascomycota</taxon>
        <taxon>Pezizomycotina</taxon>
        <taxon>Leotiomycetes</taxon>
        <taxon>Erysiphales</taxon>
        <taxon>Erysiphaceae</taxon>
        <taxon>Golovinomyces</taxon>
    </lineage>
</organism>
<comment type="similarity">
    <text evidence="2 8">Belongs to the cytochrome P450 family.</text>
</comment>
<gene>
    <name evidence="10" type="ORF">GcM3_214032</name>
</gene>
<evidence type="ECO:0000256" key="4">
    <source>
        <dbReference type="ARBA" id="ARBA00023002"/>
    </source>
</evidence>
<dbReference type="CDD" id="cd11041">
    <property type="entry name" value="CYP503A1-like"/>
    <property type="match status" value="1"/>
</dbReference>
<keyword evidence="7 8" id="KW-0349">Heme</keyword>
<evidence type="ECO:0000256" key="1">
    <source>
        <dbReference type="ARBA" id="ARBA00001971"/>
    </source>
</evidence>
<evidence type="ECO:0000256" key="3">
    <source>
        <dbReference type="ARBA" id="ARBA00022723"/>
    </source>
</evidence>
<proteinExistence type="inferred from homology"/>